<protein>
    <submittedName>
        <fullName evidence="1">Uncharacterized protein</fullName>
    </submittedName>
</protein>
<sequence length="112" mass="12736">MICCDLFSGNNSSKLSYVNKTPESPKMSEVFASTPTELTGTFVSNNFQKEVLHTLTFIKHELRRVVNNQIELSQRLEVLETRSDSNVHIDNSSNKPFSLLNDMSDTLIVLYH</sequence>
<accession>A0A2S2PCC8</accession>
<dbReference type="EMBL" id="GGMR01014423">
    <property type="protein sequence ID" value="MBY27042.1"/>
    <property type="molecule type" value="Transcribed_RNA"/>
</dbReference>
<reference evidence="1" key="1">
    <citation type="submission" date="2018-04" db="EMBL/GenBank/DDBJ databases">
        <title>Transcriptome of Schizaphis graminum biotype I.</title>
        <authorList>
            <person name="Scully E.D."/>
            <person name="Geib S.M."/>
            <person name="Palmer N.A."/>
            <person name="Koch K."/>
            <person name="Bradshaw J."/>
            <person name="Heng-Moss T."/>
            <person name="Sarath G."/>
        </authorList>
    </citation>
    <scope>NUCLEOTIDE SEQUENCE</scope>
</reference>
<gene>
    <name evidence="1" type="ORF">g.103627</name>
</gene>
<proteinExistence type="predicted"/>
<name>A0A2S2PCC8_SCHGA</name>
<organism evidence="1">
    <name type="scientific">Schizaphis graminum</name>
    <name type="common">Green bug aphid</name>
    <dbReference type="NCBI Taxonomy" id="13262"/>
    <lineage>
        <taxon>Eukaryota</taxon>
        <taxon>Metazoa</taxon>
        <taxon>Ecdysozoa</taxon>
        <taxon>Arthropoda</taxon>
        <taxon>Hexapoda</taxon>
        <taxon>Insecta</taxon>
        <taxon>Pterygota</taxon>
        <taxon>Neoptera</taxon>
        <taxon>Paraneoptera</taxon>
        <taxon>Hemiptera</taxon>
        <taxon>Sternorrhyncha</taxon>
        <taxon>Aphidomorpha</taxon>
        <taxon>Aphidoidea</taxon>
        <taxon>Aphididae</taxon>
        <taxon>Aphidini</taxon>
        <taxon>Schizaphis</taxon>
    </lineage>
</organism>
<evidence type="ECO:0000313" key="1">
    <source>
        <dbReference type="EMBL" id="MBY27042.1"/>
    </source>
</evidence>
<dbReference type="AlphaFoldDB" id="A0A2S2PCC8"/>